<dbReference type="Proteomes" id="UP000444721">
    <property type="component" value="Unassembled WGS sequence"/>
</dbReference>
<proteinExistence type="predicted"/>
<name>A0A6A5C0G4_NAEFO</name>
<dbReference type="InterPro" id="IPR027417">
    <property type="entry name" value="P-loop_NTPase"/>
</dbReference>
<keyword evidence="2" id="KW-0342">GTP-binding</keyword>
<feature type="compositionally biased region" description="Low complexity" evidence="3">
    <location>
        <begin position="328"/>
        <end position="355"/>
    </location>
</feature>
<gene>
    <name evidence="4" type="ORF">FDP41_001227</name>
</gene>
<dbReference type="PANTHER" id="PTHR24070">
    <property type="entry name" value="RAS, DI-RAS, AND RHEB FAMILY MEMBERS OF SMALL GTPASE SUPERFAMILY"/>
    <property type="match status" value="1"/>
</dbReference>
<dbReference type="InterPro" id="IPR001806">
    <property type="entry name" value="Small_GTPase"/>
</dbReference>
<dbReference type="GO" id="GO:0005525">
    <property type="term" value="F:GTP binding"/>
    <property type="evidence" value="ECO:0007669"/>
    <property type="project" value="UniProtKB-KW"/>
</dbReference>
<dbReference type="RefSeq" id="XP_044564787.1">
    <property type="nucleotide sequence ID" value="XM_044702770.1"/>
</dbReference>
<dbReference type="EMBL" id="VFQX01000022">
    <property type="protein sequence ID" value="KAF0980074.1"/>
    <property type="molecule type" value="Genomic_DNA"/>
</dbReference>
<organism evidence="4 5">
    <name type="scientific">Naegleria fowleri</name>
    <name type="common">Brain eating amoeba</name>
    <dbReference type="NCBI Taxonomy" id="5763"/>
    <lineage>
        <taxon>Eukaryota</taxon>
        <taxon>Discoba</taxon>
        <taxon>Heterolobosea</taxon>
        <taxon>Tetramitia</taxon>
        <taxon>Eutetramitia</taxon>
        <taxon>Vahlkampfiidae</taxon>
        <taxon>Naegleria</taxon>
    </lineage>
</organism>
<dbReference type="GO" id="GO:0016020">
    <property type="term" value="C:membrane"/>
    <property type="evidence" value="ECO:0007669"/>
    <property type="project" value="InterPro"/>
</dbReference>
<feature type="compositionally biased region" description="Basic residues" evidence="3">
    <location>
        <begin position="179"/>
        <end position="194"/>
    </location>
</feature>
<evidence type="ECO:0000313" key="5">
    <source>
        <dbReference type="Proteomes" id="UP000444721"/>
    </source>
</evidence>
<dbReference type="AlphaFoldDB" id="A0A6A5C0G4"/>
<dbReference type="PROSITE" id="PS51419">
    <property type="entry name" value="RAB"/>
    <property type="match status" value="1"/>
</dbReference>
<evidence type="ECO:0000256" key="2">
    <source>
        <dbReference type="ARBA" id="ARBA00023134"/>
    </source>
</evidence>
<keyword evidence="1" id="KW-0547">Nucleotide-binding</keyword>
<dbReference type="InterPro" id="IPR020849">
    <property type="entry name" value="Small_GTPase_Ras-type"/>
</dbReference>
<keyword evidence="5" id="KW-1185">Reference proteome</keyword>
<dbReference type="PROSITE" id="PS51421">
    <property type="entry name" value="RAS"/>
    <property type="match status" value="1"/>
</dbReference>
<dbReference type="VEuPathDB" id="AmoebaDB:NF0107470"/>
<dbReference type="OMA" id="KGDIYGY"/>
<dbReference type="SUPFAM" id="SSF52540">
    <property type="entry name" value="P-loop containing nucleoside triphosphate hydrolases"/>
    <property type="match status" value="1"/>
</dbReference>
<reference evidence="4 5" key="1">
    <citation type="journal article" date="2019" name="Sci. Rep.">
        <title>Nanopore sequencing improves the draft genome of the human pathogenic amoeba Naegleria fowleri.</title>
        <authorList>
            <person name="Liechti N."/>
            <person name="Schurch N."/>
            <person name="Bruggmann R."/>
            <person name="Wittwer M."/>
        </authorList>
    </citation>
    <scope>NUCLEOTIDE SEQUENCE [LARGE SCALE GENOMIC DNA]</scope>
    <source>
        <strain evidence="4 5">ATCC 30894</strain>
    </source>
</reference>
<sequence length="531" mass="59788">MPSLIQRLSLRHSLQQRQSIQQDRRRTIRGIPFFHDFKIAILGAEKVGKSCIAQRCVGKEQVPIEHEPTIEDEYVTKIQFTFRMPAPPPFQEAENDIPIKENPKGDIYGYKQMAHDLEIIPQELRDFMKLDDTLLSIKQQKDELQAEKEKQKQSKTRKFSFFKKRKDSTTSQSNVNSPNHHHSTTHSTQHHHSAHSPNNSVIHDLMEHLNHGLLNNSHAVDTSAKHVTVVEQPQLNDSENQEDIATLHPFHSLISDISYSFEQDVICRVTIVDTSGQSATRKQVSNLSEMDGFMLVFDMNDKSSFAQLQVLIEECKTAYFKSGLDLDSNGGSSSRRDSVTSGISTDTTGTSSTSSYVLPPDPTLFPEFPPMVIVMNKIDEPLSHSKTVNAEYGYTLGENSHCPFYVVSATENWNIQECFEALLSEIIKRNIEEGRYDSKSSSTNGATTSTGTQIFVNPNISISSTSTTSSIGNQPSGRPRNMVLPSLSIGNEIFSEEELLRVQSSHSQKQLVRQSVSATLRKYVKKQFLKK</sequence>
<dbReference type="Pfam" id="PF00071">
    <property type="entry name" value="Ras"/>
    <property type="match status" value="1"/>
</dbReference>
<dbReference type="VEuPathDB" id="AmoebaDB:FDP41_001227"/>
<accession>A0A6A5C0G4</accession>
<feature type="compositionally biased region" description="Basic residues" evidence="3">
    <location>
        <begin position="153"/>
        <end position="166"/>
    </location>
</feature>
<dbReference type="GO" id="GO:0003924">
    <property type="term" value="F:GTPase activity"/>
    <property type="evidence" value="ECO:0007669"/>
    <property type="project" value="InterPro"/>
</dbReference>
<feature type="compositionally biased region" description="Low complexity" evidence="3">
    <location>
        <begin position="169"/>
        <end position="178"/>
    </location>
</feature>
<feature type="region of interest" description="Disordered" evidence="3">
    <location>
        <begin position="328"/>
        <end position="357"/>
    </location>
</feature>
<dbReference type="GO" id="GO:0007165">
    <property type="term" value="P:signal transduction"/>
    <property type="evidence" value="ECO:0007669"/>
    <property type="project" value="InterPro"/>
</dbReference>
<protein>
    <submittedName>
        <fullName evidence="4">Uncharacterized protein</fullName>
    </submittedName>
</protein>
<dbReference type="GeneID" id="68108445"/>
<dbReference type="VEuPathDB" id="AmoebaDB:NfTy_048390"/>
<dbReference type="Gene3D" id="3.40.50.300">
    <property type="entry name" value="P-loop containing nucleotide triphosphate hydrolases"/>
    <property type="match status" value="2"/>
</dbReference>
<feature type="region of interest" description="Disordered" evidence="3">
    <location>
        <begin position="145"/>
        <end position="199"/>
    </location>
</feature>
<dbReference type="SMART" id="SM00173">
    <property type="entry name" value="RAS"/>
    <property type="match status" value="1"/>
</dbReference>
<evidence type="ECO:0000256" key="3">
    <source>
        <dbReference type="SAM" id="MobiDB-lite"/>
    </source>
</evidence>
<comment type="caution">
    <text evidence="4">The sequence shown here is derived from an EMBL/GenBank/DDBJ whole genome shotgun (WGS) entry which is preliminary data.</text>
</comment>
<evidence type="ECO:0000313" key="4">
    <source>
        <dbReference type="EMBL" id="KAF0980074.1"/>
    </source>
</evidence>
<evidence type="ECO:0000256" key="1">
    <source>
        <dbReference type="ARBA" id="ARBA00022741"/>
    </source>
</evidence>
<dbReference type="OrthoDB" id="10265878at2759"/>